<feature type="transmembrane region" description="Helical" evidence="10">
    <location>
        <begin position="121"/>
        <end position="143"/>
    </location>
</feature>
<dbReference type="Gene3D" id="1.20.1530.20">
    <property type="match status" value="1"/>
</dbReference>
<evidence type="ECO:0000256" key="10">
    <source>
        <dbReference type="SAM" id="Phobius"/>
    </source>
</evidence>
<reference evidence="12 13" key="1">
    <citation type="submission" date="2024-01" db="EMBL/GenBank/DDBJ databases">
        <title>A draft genome for a cacao thread blight-causing isolate of Paramarasmius palmivorus.</title>
        <authorList>
            <person name="Baruah I.K."/>
            <person name="Bukari Y."/>
            <person name="Amoako-Attah I."/>
            <person name="Meinhardt L.W."/>
            <person name="Bailey B.A."/>
            <person name="Cohen S.P."/>
        </authorList>
    </citation>
    <scope>NUCLEOTIDE SEQUENCE [LARGE SCALE GENOMIC DNA]</scope>
    <source>
        <strain evidence="12 13">GH-12</strain>
    </source>
</reference>
<evidence type="ECO:0000313" key="12">
    <source>
        <dbReference type="EMBL" id="KAK7056627.1"/>
    </source>
</evidence>
<organism evidence="12 13">
    <name type="scientific">Paramarasmius palmivorus</name>
    <dbReference type="NCBI Taxonomy" id="297713"/>
    <lineage>
        <taxon>Eukaryota</taxon>
        <taxon>Fungi</taxon>
        <taxon>Dikarya</taxon>
        <taxon>Basidiomycota</taxon>
        <taxon>Agaricomycotina</taxon>
        <taxon>Agaricomycetes</taxon>
        <taxon>Agaricomycetidae</taxon>
        <taxon>Agaricales</taxon>
        <taxon>Marasmiineae</taxon>
        <taxon>Marasmiaceae</taxon>
        <taxon>Paramarasmius</taxon>
    </lineage>
</organism>
<evidence type="ECO:0000256" key="4">
    <source>
        <dbReference type="ARBA" id="ARBA00022692"/>
    </source>
</evidence>
<keyword evidence="13" id="KW-1185">Reference proteome</keyword>
<dbReference type="Pfam" id="PF00999">
    <property type="entry name" value="Na_H_Exchanger"/>
    <property type="match status" value="1"/>
</dbReference>
<feature type="transmembrane region" description="Helical" evidence="10">
    <location>
        <begin position="91"/>
        <end position="115"/>
    </location>
</feature>
<evidence type="ECO:0000256" key="7">
    <source>
        <dbReference type="ARBA" id="ARBA00023065"/>
    </source>
</evidence>
<keyword evidence="8 10" id="KW-0472">Membrane</keyword>
<evidence type="ECO:0000256" key="6">
    <source>
        <dbReference type="ARBA" id="ARBA00023053"/>
    </source>
</evidence>
<evidence type="ECO:0000313" key="13">
    <source>
        <dbReference type="Proteomes" id="UP001383192"/>
    </source>
</evidence>
<feature type="transmembrane region" description="Helical" evidence="10">
    <location>
        <begin position="189"/>
        <end position="210"/>
    </location>
</feature>
<keyword evidence="7" id="KW-0406">Ion transport</keyword>
<name>A0AAW0DXU4_9AGAR</name>
<evidence type="ECO:0000256" key="9">
    <source>
        <dbReference type="ARBA" id="ARBA00023201"/>
    </source>
</evidence>
<dbReference type="GO" id="GO:0015297">
    <property type="term" value="F:antiporter activity"/>
    <property type="evidence" value="ECO:0007669"/>
    <property type="project" value="UniProtKB-KW"/>
</dbReference>
<evidence type="ECO:0000256" key="5">
    <source>
        <dbReference type="ARBA" id="ARBA00022989"/>
    </source>
</evidence>
<dbReference type="GO" id="GO:1902600">
    <property type="term" value="P:proton transmembrane transport"/>
    <property type="evidence" value="ECO:0007669"/>
    <property type="project" value="InterPro"/>
</dbReference>
<keyword evidence="4 10" id="KW-0812">Transmembrane</keyword>
<evidence type="ECO:0000259" key="11">
    <source>
        <dbReference type="Pfam" id="PF00999"/>
    </source>
</evidence>
<dbReference type="PANTHER" id="PTHR43562:SF3">
    <property type="entry name" value="SODIUM ION_PROTON EXCHANGER (EUROFUNG)"/>
    <property type="match status" value="1"/>
</dbReference>
<feature type="transmembrane region" description="Helical" evidence="10">
    <location>
        <begin position="231"/>
        <end position="249"/>
    </location>
</feature>
<keyword evidence="9" id="KW-0739">Sodium transport</keyword>
<feature type="transmembrane region" description="Helical" evidence="10">
    <location>
        <begin position="311"/>
        <end position="330"/>
    </location>
</feature>
<proteinExistence type="predicted"/>
<evidence type="ECO:0000256" key="2">
    <source>
        <dbReference type="ARBA" id="ARBA00022448"/>
    </source>
</evidence>
<gene>
    <name evidence="12" type="ORF">VNI00_002344</name>
</gene>
<feature type="transmembrane region" description="Helical" evidence="10">
    <location>
        <begin position="342"/>
        <end position="367"/>
    </location>
</feature>
<keyword evidence="3" id="KW-0050">Antiport</keyword>
<comment type="subcellular location">
    <subcellularLocation>
        <location evidence="1">Membrane</location>
        <topology evidence="1">Multi-pass membrane protein</topology>
    </subcellularLocation>
</comment>
<feature type="transmembrane region" description="Helical" evidence="10">
    <location>
        <begin position="442"/>
        <end position="465"/>
    </location>
</feature>
<dbReference type="AlphaFoldDB" id="A0AAW0DXU4"/>
<dbReference type="GO" id="GO:0006814">
    <property type="term" value="P:sodium ion transport"/>
    <property type="evidence" value="ECO:0007669"/>
    <property type="project" value="UniProtKB-KW"/>
</dbReference>
<accession>A0AAW0DXU4</accession>
<evidence type="ECO:0000256" key="1">
    <source>
        <dbReference type="ARBA" id="ARBA00004141"/>
    </source>
</evidence>
<dbReference type="EMBL" id="JAYKXP010000006">
    <property type="protein sequence ID" value="KAK7056627.1"/>
    <property type="molecule type" value="Genomic_DNA"/>
</dbReference>
<feature type="transmembrane region" description="Helical" evidence="10">
    <location>
        <begin position="59"/>
        <end position="79"/>
    </location>
</feature>
<feature type="transmembrane region" description="Helical" evidence="10">
    <location>
        <begin position="28"/>
        <end position="47"/>
    </location>
</feature>
<feature type="domain" description="Cation/H+ exchanger transmembrane" evidence="11">
    <location>
        <begin position="37"/>
        <end position="462"/>
    </location>
</feature>
<dbReference type="Proteomes" id="UP001383192">
    <property type="component" value="Unassembled WGS sequence"/>
</dbReference>
<comment type="caution">
    <text evidence="12">The sequence shown here is derived from an EMBL/GenBank/DDBJ whole genome shotgun (WGS) entry which is preliminary data.</text>
</comment>
<evidence type="ECO:0000256" key="3">
    <source>
        <dbReference type="ARBA" id="ARBA00022449"/>
    </source>
</evidence>
<dbReference type="GO" id="GO:0016020">
    <property type="term" value="C:membrane"/>
    <property type="evidence" value="ECO:0007669"/>
    <property type="project" value="UniProtKB-SubCell"/>
</dbReference>
<keyword evidence="6" id="KW-0915">Sodium</keyword>
<dbReference type="InterPro" id="IPR006153">
    <property type="entry name" value="Cation/H_exchanger_TM"/>
</dbReference>
<protein>
    <recommendedName>
        <fullName evidence="11">Cation/H+ exchanger transmembrane domain-containing protein</fullName>
    </recommendedName>
</protein>
<evidence type="ECO:0000256" key="8">
    <source>
        <dbReference type="ARBA" id="ARBA00023136"/>
    </source>
</evidence>
<dbReference type="PANTHER" id="PTHR43562">
    <property type="entry name" value="NAPA-TYPE SODIUM/HYDROGEN ANTIPORTER"/>
    <property type="match status" value="1"/>
</dbReference>
<keyword evidence="2" id="KW-0813">Transport</keyword>
<feature type="transmembrane region" description="Helical" evidence="10">
    <location>
        <begin position="155"/>
        <end position="177"/>
    </location>
</feature>
<keyword evidence="5 10" id="KW-1133">Transmembrane helix</keyword>
<sequence length="480" mass="50906">MPTYEAPEIPLLLTVSSLFYFMNVAEAIFTYTIEAGLIGSLAIGIIYGPEAANILPEYISETLLLMGFIGLLLLVFEAGMSTNLSLLYQNVALSLVTGTTGIIVPIALSIILLHFGYGYTVLQGFGAGAALSSTSLGTTLALLKPELRQTRMGVVLLSAALFDDVVGLVIAAVIADLSAAASGISWQAIIRPILVSVAFTVATAGLIWAFRPLASRLPPEAKRFVYQGKSQVFIMISLLCGVVAAAKYAGTSELFGAYLCGVFVAQTFYAIPDADNSATVGVDARNDVSLTLNTSGIYSPHLAFTVFIQPLLQYIFSPIFFVSIGISLPIRSLGSIDGSSRVVWRGWVYSFLMMVGKFVAGLPFLIWSDKDTGKRWFCLSAGERNAVEPIPSFNATSLTPLQSALLVGTAMVARGEIALIVAQLARHLLVGDYGSTEGTSEAFAVVIWAILVNTVGAATGVGLALRRMNSKLALNRGGKE</sequence>
<dbReference type="InterPro" id="IPR038770">
    <property type="entry name" value="Na+/solute_symporter_sf"/>
</dbReference>